<dbReference type="FunFam" id="3.50.50.60:FF:000051">
    <property type="entry name" value="Glutathione reductase"/>
    <property type="match status" value="1"/>
</dbReference>
<evidence type="ECO:0000256" key="2">
    <source>
        <dbReference type="ARBA" id="ARBA00011738"/>
    </source>
</evidence>
<dbReference type="GO" id="GO:0034599">
    <property type="term" value="P:cellular response to oxidative stress"/>
    <property type="evidence" value="ECO:0007669"/>
    <property type="project" value="TreeGrafter"/>
</dbReference>
<keyword evidence="4 10" id="KW-0274">FAD</keyword>
<dbReference type="GO" id="GO:0050660">
    <property type="term" value="F:flavin adenine dinucleotide binding"/>
    <property type="evidence" value="ECO:0007669"/>
    <property type="project" value="InterPro"/>
</dbReference>
<dbReference type="SUPFAM" id="SSF51905">
    <property type="entry name" value="FAD/NAD(P)-binding domain"/>
    <property type="match status" value="1"/>
</dbReference>
<feature type="domain" description="FAD/NAD(P)-binding" evidence="14">
    <location>
        <begin position="11"/>
        <end position="335"/>
    </location>
</feature>
<proteinExistence type="inferred from homology"/>
<evidence type="ECO:0000256" key="8">
    <source>
        <dbReference type="ARBA" id="ARBA00023284"/>
    </source>
</evidence>
<evidence type="ECO:0000256" key="6">
    <source>
        <dbReference type="ARBA" id="ARBA00023002"/>
    </source>
</evidence>
<gene>
    <name evidence="15" type="ORF">Tasa_017_089</name>
</gene>
<keyword evidence="7" id="KW-1015">Disulfide bond</keyword>
<evidence type="ECO:0000256" key="9">
    <source>
        <dbReference type="PIRSR" id="PIRSR000350-2"/>
    </source>
</evidence>
<dbReference type="GO" id="GO:0045454">
    <property type="term" value="P:cell redox homeostasis"/>
    <property type="evidence" value="ECO:0007669"/>
    <property type="project" value="InterPro"/>
</dbReference>
<keyword evidence="10" id="KW-0547">Nucleotide-binding</keyword>
<dbReference type="PANTHER" id="PTHR42737:SF2">
    <property type="entry name" value="GLUTATHIONE REDUCTASE"/>
    <property type="match status" value="1"/>
</dbReference>
<dbReference type="AlphaFoldDB" id="A0A0D6ML50"/>
<keyword evidence="3 12" id="KW-0285">Flavoprotein</keyword>
<keyword evidence="5" id="KW-0521">NADP</keyword>
<dbReference type="Gene3D" id="3.50.50.60">
    <property type="entry name" value="FAD/NAD(P)-binding domain"/>
    <property type="match status" value="2"/>
</dbReference>
<dbReference type="InterPro" id="IPR001100">
    <property type="entry name" value="Pyr_nuc-diS_OxRdtase"/>
</dbReference>
<dbReference type="PRINTS" id="PR00411">
    <property type="entry name" value="PNDRDTASEI"/>
</dbReference>
<evidence type="ECO:0000313" key="15">
    <source>
        <dbReference type="EMBL" id="GAN54206.1"/>
    </source>
</evidence>
<evidence type="ECO:0000256" key="10">
    <source>
        <dbReference type="PIRSR" id="PIRSR000350-3"/>
    </source>
</evidence>
<dbReference type="SUPFAM" id="SSF55424">
    <property type="entry name" value="FAD/NAD-linked reductases, dimerisation (C-terminal) domain"/>
    <property type="match status" value="1"/>
</dbReference>
<feature type="disulfide bond" description="Redox-active" evidence="11">
    <location>
        <begin position="48"/>
        <end position="53"/>
    </location>
</feature>
<feature type="binding site" evidence="10">
    <location>
        <position position="280"/>
    </location>
    <ligand>
        <name>NAD(+)</name>
        <dbReference type="ChEBI" id="CHEBI:57540"/>
    </ligand>
</feature>
<dbReference type="PRINTS" id="PR00368">
    <property type="entry name" value="FADPNR"/>
</dbReference>
<feature type="binding site" evidence="10">
    <location>
        <begin position="193"/>
        <end position="200"/>
    </location>
    <ligand>
        <name>NAD(+)</name>
        <dbReference type="ChEBI" id="CHEBI:57540"/>
    </ligand>
</feature>
<dbReference type="Pfam" id="PF02852">
    <property type="entry name" value="Pyr_redox_dim"/>
    <property type="match status" value="1"/>
</dbReference>
<dbReference type="EMBL" id="BALE01000017">
    <property type="protein sequence ID" value="GAN54206.1"/>
    <property type="molecule type" value="Genomic_DNA"/>
</dbReference>
<dbReference type="GO" id="GO:0004362">
    <property type="term" value="F:glutathione-disulfide reductase (NADPH) activity"/>
    <property type="evidence" value="ECO:0007669"/>
    <property type="project" value="TreeGrafter"/>
</dbReference>
<dbReference type="STRING" id="1231623.Tasa_017_089"/>
<keyword evidence="10" id="KW-0520">NAD</keyword>
<dbReference type="InterPro" id="IPR036188">
    <property type="entry name" value="FAD/NAD-bd_sf"/>
</dbReference>
<evidence type="ECO:0000256" key="1">
    <source>
        <dbReference type="ARBA" id="ARBA00007532"/>
    </source>
</evidence>
<feature type="domain" description="Pyridine nucleotide-disulphide oxidoreductase dimerisation" evidence="13">
    <location>
        <begin position="355"/>
        <end position="462"/>
    </location>
</feature>
<comment type="subunit">
    <text evidence="2">Homodimer.</text>
</comment>
<dbReference type="NCBIfam" id="NF004776">
    <property type="entry name" value="PRK06116.1"/>
    <property type="match status" value="1"/>
</dbReference>
<comment type="similarity">
    <text evidence="1 12">Belongs to the class-I pyridine nucleotide-disulfide oxidoreductase family.</text>
</comment>
<evidence type="ECO:0000256" key="4">
    <source>
        <dbReference type="ARBA" id="ARBA00022827"/>
    </source>
</evidence>
<dbReference type="OrthoDB" id="9764616at2"/>
<dbReference type="GO" id="GO:0005829">
    <property type="term" value="C:cytosol"/>
    <property type="evidence" value="ECO:0007669"/>
    <property type="project" value="TreeGrafter"/>
</dbReference>
<dbReference type="InterPro" id="IPR023753">
    <property type="entry name" value="FAD/NAD-binding_dom"/>
</dbReference>
<dbReference type="InterPro" id="IPR016156">
    <property type="entry name" value="FAD/NAD-linked_Rdtase_dimer_sf"/>
</dbReference>
<evidence type="ECO:0000313" key="16">
    <source>
        <dbReference type="Proteomes" id="UP000032679"/>
    </source>
</evidence>
<keyword evidence="16" id="KW-1185">Reference proteome</keyword>
<protein>
    <submittedName>
        <fullName evidence="15">Glutathione reductase</fullName>
    </submittedName>
</protein>
<dbReference type="PROSITE" id="PS00076">
    <property type="entry name" value="PYRIDINE_REDOX_1"/>
    <property type="match status" value="1"/>
</dbReference>
<dbReference type="InterPro" id="IPR012999">
    <property type="entry name" value="Pyr_OxRdtase_I_AS"/>
</dbReference>
<comment type="cofactor">
    <cofactor evidence="10">
        <name>FAD</name>
        <dbReference type="ChEBI" id="CHEBI:57692"/>
    </cofactor>
    <text evidence="10">Binds 1 FAD per subunit.</text>
</comment>
<name>A0A0D6ML50_9PROT</name>
<accession>A0A0D6ML50</accession>
<reference evidence="15 16" key="1">
    <citation type="submission" date="2012-10" db="EMBL/GenBank/DDBJ databases">
        <title>Genome sequencing of Tanticharoenia sakaeratensis NBRC 103193.</title>
        <authorList>
            <person name="Azuma Y."/>
            <person name="Hadano H."/>
            <person name="Hirakawa H."/>
            <person name="Matsushita K."/>
        </authorList>
    </citation>
    <scope>NUCLEOTIDE SEQUENCE [LARGE SCALE GENOMIC DNA]</scope>
    <source>
        <strain evidence="15 16">NBRC 103193</strain>
    </source>
</reference>
<feature type="binding site" evidence="10">
    <location>
        <begin position="158"/>
        <end position="160"/>
    </location>
    <ligand>
        <name>FAD</name>
        <dbReference type="ChEBI" id="CHEBI:57692"/>
    </ligand>
</feature>
<evidence type="ECO:0000259" key="13">
    <source>
        <dbReference type="Pfam" id="PF02852"/>
    </source>
</evidence>
<dbReference type="Gene3D" id="3.30.390.30">
    <property type="match status" value="1"/>
</dbReference>
<comment type="caution">
    <text evidence="15">The sequence shown here is derived from an EMBL/GenBank/DDBJ whole genome shotgun (WGS) entry which is preliminary data.</text>
</comment>
<dbReference type="PANTHER" id="PTHR42737">
    <property type="entry name" value="GLUTATHIONE REDUCTASE"/>
    <property type="match status" value="1"/>
</dbReference>
<evidence type="ECO:0000256" key="12">
    <source>
        <dbReference type="RuleBase" id="RU003691"/>
    </source>
</evidence>
<evidence type="ECO:0000256" key="3">
    <source>
        <dbReference type="ARBA" id="ARBA00022630"/>
    </source>
</evidence>
<evidence type="ECO:0000256" key="11">
    <source>
        <dbReference type="PIRSR" id="PIRSR000350-4"/>
    </source>
</evidence>
<dbReference type="PIRSF" id="PIRSF000350">
    <property type="entry name" value="Mercury_reductase_MerA"/>
    <property type="match status" value="1"/>
</dbReference>
<dbReference type="Proteomes" id="UP000032679">
    <property type="component" value="Unassembled WGS sequence"/>
</dbReference>
<dbReference type="InterPro" id="IPR046952">
    <property type="entry name" value="GSHR/TRXR-like"/>
</dbReference>
<dbReference type="InterPro" id="IPR004099">
    <property type="entry name" value="Pyr_nucl-diS_OxRdtase_dimer"/>
</dbReference>
<dbReference type="GO" id="GO:0006749">
    <property type="term" value="P:glutathione metabolic process"/>
    <property type="evidence" value="ECO:0007669"/>
    <property type="project" value="TreeGrafter"/>
</dbReference>
<evidence type="ECO:0000256" key="7">
    <source>
        <dbReference type="ARBA" id="ARBA00023157"/>
    </source>
</evidence>
<organism evidence="15 16">
    <name type="scientific">Tanticharoenia sakaeratensis NBRC 103193</name>
    <dbReference type="NCBI Taxonomy" id="1231623"/>
    <lineage>
        <taxon>Bacteria</taxon>
        <taxon>Pseudomonadati</taxon>
        <taxon>Pseudomonadota</taxon>
        <taxon>Alphaproteobacteria</taxon>
        <taxon>Acetobacterales</taxon>
        <taxon>Acetobacteraceae</taxon>
        <taxon>Tanticharoenia</taxon>
    </lineage>
</organism>
<sequence length="476" mass="50694">MAQTSSDTPLYDLFVIGAGSGGVRCARIAAQHGASVGIAESRHWGGTCVNLGCVPKKLMVYASEYPDMIDDAVAYGWDAAHGEHDWTRLIDAKDREIERLNGIYVKMLGKAGVALHTGRATINGVDADGIFSLEIGPSPLAPDAAPQSVRARRVVIATGSHPVRPPIAGAEHAIVSDDAFHLPQRPERVCIVGSGYIGVEFASIFAGLESHVDLVYRQDRPLRGFDDELRTHLAEMLPGRGIVAHPKASPVEIAQDGEGYRVVLDNGGVIETDCVFLATGRKPNIGGLGLEALGVALPDGRIAVDEASQTNRPGLYAIGDVTDRHNLTPTAIAEGHILAEHLFGEKQRAWSFDTTPKAVFFTPALASCGLTEDEAAAGDDIEIFSTSFTPLRQTISGRETKVFMKLVVRARDQVVVGAHMIGGDAAEVMQAVAICITGGLTKHDFDRTIGIHPTSAEELVTMRSPTRHVPQRGAAS</sequence>
<evidence type="ECO:0000256" key="5">
    <source>
        <dbReference type="ARBA" id="ARBA00022857"/>
    </source>
</evidence>
<feature type="binding site" evidence="10">
    <location>
        <position position="320"/>
    </location>
    <ligand>
        <name>FAD</name>
        <dbReference type="ChEBI" id="CHEBI:57692"/>
    </ligand>
</feature>
<evidence type="ECO:0000259" key="14">
    <source>
        <dbReference type="Pfam" id="PF07992"/>
    </source>
</evidence>
<feature type="binding site" evidence="10">
    <location>
        <position position="57"/>
    </location>
    <ligand>
        <name>FAD</name>
        <dbReference type="ChEBI" id="CHEBI:57692"/>
    </ligand>
</feature>
<keyword evidence="8 12" id="KW-0676">Redox-active center</keyword>
<dbReference type="RefSeq" id="WP_048848743.1">
    <property type="nucleotide sequence ID" value="NZ_BALE01000017.1"/>
</dbReference>
<feature type="active site" description="Proton acceptor" evidence="9">
    <location>
        <position position="452"/>
    </location>
</feature>
<dbReference type="Pfam" id="PF07992">
    <property type="entry name" value="Pyr_redox_2"/>
    <property type="match status" value="1"/>
</dbReference>
<keyword evidence="6 12" id="KW-0560">Oxidoreductase</keyword>